<dbReference type="RefSeq" id="WP_135059695.1">
    <property type="nucleotide sequence ID" value="NZ_CP038254.1"/>
</dbReference>
<dbReference type="AlphaFoldDB" id="A0AAX1EDV0"/>
<gene>
    <name evidence="1" type="ORF">E3983_02180</name>
</gene>
<dbReference type="EMBL" id="CP038254">
    <property type="protein sequence ID" value="QBR83270.1"/>
    <property type="molecule type" value="Genomic_DNA"/>
</dbReference>
<proteinExistence type="predicted"/>
<dbReference type="Proteomes" id="UP000295517">
    <property type="component" value="Chromosome"/>
</dbReference>
<organism evidence="1 2">
    <name type="scientific">Legionella israelensis</name>
    <dbReference type="NCBI Taxonomy" id="454"/>
    <lineage>
        <taxon>Bacteria</taxon>
        <taxon>Pseudomonadati</taxon>
        <taxon>Pseudomonadota</taxon>
        <taxon>Gammaproteobacteria</taxon>
        <taxon>Legionellales</taxon>
        <taxon>Legionellaceae</taxon>
        <taxon>Legionella</taxon>
    </lineage>
</organism>
<protein>
    <submittedName>
        <fullName evidence="1">Uncharacterized protein</fullName>
    </submittedName>
</protein>
<name>A0AAX1EDV0_9GAMM</name>
<reference evidence="1 2" key="1">
    <citation type="submission" date="2019-03" db="EMBL/GenBank/DDBJ databases">
        <title>Diverse conjugative elements silence natural transformation in Legionella species.</title>
        <authorList>
            <person name="Durieux I."/>
            <person name="Ginevra C."/>
            <person name="Attaiech L."/>
            <person name="Picq K."/>
            <person name="Juan P.A."/>
            <person name="Jarraud S."/>
            <person name="Charpentier X."/>
        </authorList>
    </citation>
    <scope>NUCLEOTIDE SEQUENCE [LARGE SCALE GENOMIC DNA]</scope>
    <source>
        <strain evidence="1 2">HL-0427-4011</strain>
    </source>
</reference>
<sequence>MPEIVIFTHAPQKTLGDPSSAAKLQRLLMDKLAYRYKDLVVKVVVSLNKSDEVAIRNLFQADMPYELIDSTRSTTGMAQLEKTIKKTDIIISYPTPHFLTQSVADLFTANMKPVIALGEYDYDMEFQLRHRKSIPIVPGCFFLSSGLGKENLGIYIETFNEPAKIHPTDFSKLPSDLLSGNKEFYFGYFNRLFSSHTGATPSRFIAFAIHCSHQKDIDIILPLQLRNASEISEEGKENILLSDSFINDLQDFDHVLISYFPPNSPPVYFMYERTGKTLTAKEISEEEFERQKDKAQKIIRIINAFPLHKDTVRALVEASAPVNLLTGDQSFSEALSLSKIAFYQTMSWKQKFYEALTAASAQKYTTLHEWFKMVGQKTTSLKSLVEFYKKNKEILYKETQALRCDLEINKNLSLLFLDYLDHFLQNSTYVLFTQFIEHLRSHPKYYTHEKGGGLISKKALFDHINFYFKSAASPEEKNKMFTYFDAHMDSLIKLDNHYKIWFYHDLKTQHPELQIALPANFIIEGMKNLNLISEEIYYNTSYDPVLDENNEPLLVTMVHLTNHLQLLEMVDINVLTAEDKLEILQEIMRGDAICKNRNDNFSDTFWLKFLEKETDARVWRQTLKLLFTTPCYSSLSEGAAFYPDEPSLFFKLATRSELTEMFLKKPIAFNILMEELFLTKQPVKVFDSKINELVLNAFFSISYDDVSPSFFRSSTKFLPKGKELLCKVLSVGDIDKQTVIKHFFKEMFTNHPQEFSRFNKHFAPYLPQYLKDFINERQYSSASYIGH</sequence>
<accession>A0AAX1EDV0</accession>
<evidence type="ECO:0000313" key="1">
    <source>
        <dbReference type="EMBL" id="QBR83270.1"/>
    </source>
</evidence>
<evidence type="ECO:0000313" key="2">
    <source>
        <dbReference type="Proteomes" id="UP000295517"/>
    </source>
</evidence>